<organism evidence="1 2">
    <name type="scientific">Armatimonas rosea</name>
    <dbReference type="NCBI Taxonomy" id="685828"/>
    <lineage>
        <taxon>Bacteria</taxon>
        <taxon>Bacillati</taxon>
        <taxon>Armatimonadota</taxon>
        <taxon>Armatimonadia</taxon>
        <taxon>Armatimonadales</taxon>
        <taxon>Armatimonadaceae</taxon>
        <taxon>Armatimonas</taxon>
    </lineage>
</organism>
<name>A0A7W9SXF4_ARMRO</name>
<evidence type="ECO:0000313" key="1">
    <source>
        <dbReference type="EMBL" id="MBB6053698.1"/>
    </source>
</evidence>
<protein>
    <submittedName>
        <fullName evidence="1">Uncharacterized protein</fullName>
    </submittedName>
</protein>
<comment type="caution">
    <text evidence="1">The sequence shown here is derived from an EMBL/GenBank/DDBJ whole genome shotgun (WGS) entry which is preliminary data.</text>
</comment>
<dbReference type="EMBL" id="JACHGW010000008">
    <property type="protein sequence ID" value="MBB6053698.1"/>
    <property type="molecule type" value="Genomic_DNA"/>
</dbReference>
<reference evidence="1 2" key="1">
    <citation type="submission" date="2020-08" db="EMBL/GenBank/DDBJ databases">
        <title>Genomic Encyclopedia of Type Strains, Phase IV (KMG-IV): sequencing the most valuable type-strain genomes for metagenomic binning, comparative biology and taxonomic classification.</title>
        <authorList>
            <person name="Goeker M."/>
        </authorList>
    </citation>
    <scope>NUCLEOTIDE SEQUENCE [LARGE SCALE GENOMIC DNA]</scope>
    <source>
        <strain evidence="1 2">DSM 23562</strain>
    </source>
</reference>
<evidence type="ECO:0000313" key="2">
    <source>
        <dbReference type="Proteomes" id="UP000520814"/>
    </source>
</evidence>
<accession>A0A7W9SXF4</accession>
<gene>
    <name evidence="1" type="ORF">HNQ39_005540</name>
</gene>
<dbReference type="Proteomes" id="UP000520814">
    <property type="component" value="Unassembled WGS sequence"/>
</dbReference>
<proteinExistence type="predicted"/>
<dbReference type="RefSeq" id="WP_184203790.1">
    <property type="nucleotide sequence ID" value="NZ_JACHGW010000008.1"/>
</dbReference>
<keyword evidence="2" id="KW-1185">Reference proteome</keyword>
<sequence length="133" mass="14663">MSLTISLPPDVARRIADEAAREGLDAPSLVLKILLTSPGGSGMSEREAELVAQIHRLSAPKSLSEQRRYQKLRRKNQAGELTEAEREQLFALIDTDELRAAERLEYLGELAQLRGTSVREVMKSLGLRVPGVA</sequence>
<dbReference type="AlphaFoldDB" id="A0A7W9SXF4"/>